<feature type="transmembrane region" description="Helical" evidence="2">
    <location>
        <begin position="456"/>
        <end position="477"/>
    </location>
</feature>
<protein>
    <submittedName>
        <fullName evidence="3">Dolichyl-phosphate-mannose-protein mannosyltransferase</fullName>
    </submittedName>
</protein>
<reference evidence="4" key="1">
    <citation type="submission" date="2016-06" db="EMBL/GenBank/DDBJ databases">
        <authorList>
            <person name="Varghese N."/>
            <person name="Submissions Spin"/>
        </authorList>
    </citation>
    <scope>NUCLEOTIDE SEQUENCE [LARGE SCALE GENOMIC DNA]</scope>
    <source>
        <strain evidence="4">DSM 44814</strain>
    </source>
</reference>
<keyword evidence="3" id="KW-0328">Glycosyltransferase</keyword>
<dbReference type="STRING" id="227316.GA0070604_1743"/>
<evidence type="ECO:0000256" key="2">
    <source>
        <dbReference type="SAM" id="Phobius"/>
    </source>
</evidence>
<organism evidence="3 4">
    <name type="scientific">Micromonospora eburnea</name>
    <dbReference type="NCBI Taxonomy" id="227316"/>
    <lineage>
        <taxon>Bacteria</taxon>
        <taxon>Bacillati</taxon>
        <taxon>Actinomycetota</taxon>
        <taxon>Actinomycetes</taxon>
        <taxon>Micromonosporales</taxon>
        <taxon>Micromonosporaceae</taxon>
        <taxon>Micromonospora</taxon>
    </lineage>
</organism>
<keyword evidence="2" id="KW-0472">Membrane</keyword>
<feature type="transmembrane region" description="Helical" evidence="2">
    <location>
        <begin position="235"/>
        <end position="251"/>
    </location>
</feature>
<evidence type="ECO:0000313" key="3">
    <source>
        <dbReference type="EMBL" id="SCL48637.1"/>
    </source>
</evidence>
<dbReference type="OrthoDB" id="3333279at2"/>
<gene>
    <name evidence="3" type="ORF">GA0070604_1743</name>
</gene>
<dbReference type="EMBL" id="FMHY01000002">
    <property type="protein sequence ID" value="SCL48637.1"/>
    <property type="molecule type" value="Genomic_DNA"/>
</dbReference>
<feature type="transmembrane region" description="Helical" evidence="2">
    <location>
        <begin position="105"/>
        <end position="128"/>
    </location>
</feature>
<feature type="compositionally biased region" description="Low complexity" evidence="1">
    <location>
        <begin position="10"/>
        <end position="27"/>
    </location>
</feature>
<feature type="transmembrane region" description="Helical" evidence="2">
    <location>
        <begin position="280"/>
        <end position="310"/>
    </location>
</feature>
<dbReference type="Proteomes" id="UP000199696">
    <property type="component" value="Unassembled WGS sequence"/>
</dbReference>
<keyword evidence="3" id="KW-0808">Transferase</keyword>
<feature type="transmembrane region" description="Helical" evidence="2">
    <location>
        <begin position="428"/>
        <end position="444"/>
    </location>
</feature>
<feature type="transmembrane region" description="Helical" evidence="2">
    <location>
        <begin position="361"/>
        <end position="385"/>
    </location>
</feature>
<feature type="transmembrane region" description="Helical" evidence="2">
    <location>
        <begin position="34"/>
        <end position="53"/>
    </location>
</feature>
<accession>A0A1C6U3M1</accession>
<keyword evidence="2" id="KW-0812">Transmembrane</keyword>
<name>A0A1C6U3M1_9ACTN</name>
<feature type="region of interest" description="Disordered" evidence="1">
    <location>
        <begin position="1"/>
        <end position="27"/>
    </location>
</feature>
<feature type="transmembrane region" description="Helical" evidence="2">
    <location>
        <begin position="203"/>
        <end position="223"/>
    </location>
</feature>
<evidence type="ECO:0000313" key="4">
    <source>
        <dbReference type="Proteomes" id="UP000199696"/>
    </source>
</evidence>
<keyword evidence="2" id="KW-1133">Transmembrane helix</keyword>
<feature type="transmembrane region" description="Helical" evidence="2">
    <location>
        <begin position="81"/>
        <end position="99"/>
    </location>
</feature>
<proteinExistence type="predicted"/>
<dbReference type="GO" id="GO:0016757">
    <property type="term" value="F:glycosyltransferase activity"/>
    <property type="evidence" value="ECO:0007669"/>
    <property type="project" value="UniProtKB-KW"/>
</dbReference>
<evidence type="ECO:0000256" key="1">
    <source>
        <dbReference type="SAM" id="MobiDB-lite"/>
    </source>
</evidence>
<feature type="transmembrane region" description="Helical" evidence="2">
    <location>
        <begin position="256"/>
        <end position="274"/>
    </location>
</feature>
<feature type="transmembrane region" description="Helical" evidence="2">
    <location>
        <begin position="322"/>
        <end position="341"/>
    </location>
</feature>
<dbReference type="RefSeq" id="WP_091117074.1">
    <property type="nucleotide sequence ID" value="NZ_FMHY01000002.1"/>
</dbReference>
<keyword evidence="4" id="KW-1185">Reference proteome</keyword>
<feature type="transmembrane region" description="Helical" evidence="2">
    <location>
        <begin position="397"/>
        <end position="416"/>
    </location>
</feature>
<dbReference type="AlphaFoldDB" id="A0A1C6U3M1"/>
<sequence>MRDGLDDPPDGGVAPAGVTAAGEAPAPEAGGWRWWPLLALVGMAAFLAAFLYYGRHRSPIRFGAFSHPPIYGVWDPTWDPLTLVVVPAALLLAGVGWAVTASRRIPSWAVLGLVVGGGVLVATAVGLVRGDWHDLVRGVSTDENSPYYTSDLHFLDELGVRGFAERHPEMTTQLHSYNSRTHPPGIHIFLYGLFRLVGAEHSLRIAVIIAVLALAAAVNAWAIGRLLGGERAGRIAAVLFVAAPGPLLLAYSSMDMIFALVISGSVALFVLAIHRRSTPVAAVAGAVLGLATLLTFATSFIALAATVAVLVQTRSARASVRLLGASVAGGLAVVVLARLTLGIDVLASYRSSPGAERAYDPYWIVASPSAWLIYAGLPLAALGVVALFRPPLGSRRAVLPLVLVLIMVVWASLPPVVTKLRPGEVERTWAFLYPLVAASAGLLVDRWSRGLGRWSGPLVAGLVLLSVGQAVLISGLWDNLN</sequence>